<dbReference type="Pfam" id="PF04488">
    <property type="entry name" value="Gly_transf_sug"/>
    <property type="match status" value="1"/>
</dbReference>
<organism evidence="3">
    <name type="scientific">Zooxanthella nutricula</name>
    <dbReference type="NCBI Taxonomy" id="1333877"/>
    <lineage>
        <taxon>Eukaryota</taxon>
        <taxon>Sar</taxon>
        <taxon>Alveolata</taxon>
        <taxon>Dinophyceae</taxon>
        <taxon>Peridiniales</taxon>
        <taxon>Peridiniales incertae sedis</taxon>
        <taxon>Zooxanthella</taxon>
    </lineage>
</organism>
<reference evidence="3" key="1">
    <citation type="submission" date="2021-01" db="EMBL/GenBank/DDBJ databases">
        <authorList>
            <person name="Corre E."/>
            <person name="Pelletier E."/>
            <person name="Niang G."/>
            <person name="Scheremetjew M."/>
            <person name="Finn R."/>
            <person name="Kale V."/>
            <person name="Holt S."/>
            <person name="Cochrane G."/>
            <person name="Meng A."/>
            <person name="Brown T."/>
            <person name="Cohen L."/>
        </authorList>
    </citation>
    <scope>NUCLEOTIDE SEQUENCE</scope>
    <source>
        <strain evidence="3">RCC3387</strain>
    </source>
</reference>
<name>A0A6U6MYF7_9DINO</name>
<evidence type="ECO:0000256" key="1">
    <source>
        <dbReference type="SAM" id="MobiDB-lite"/>
    </source>
</evidence>
<evidence type="ECO:0008006" key="4">
    <source>
        <dbReference type="Google" id="ProtNLM"/>
    </source>
</evidence>
<dbReference type="EMBL" id="HBGW01042975">
    <property type="protein sequence ID" value="CAD9568349.1"/>
    <property type="molecule type" value="Transcribed_RNA"/>
</dbReference>
<dbReference type="Gene3D" id="3.90.550.20">
    <property type="match status" value="1"/>
</dbReference>
<feature type="transmembrane region" description="Helical" evidence="2">
    <location>
        <begin position="15"/>
        <end position="34"/>
    </location>
</feature>
<dbReference type="InterPro" id="IPR029044">
    <property type="entry name" value="Nucleotide-diphossugar_trans"/>
</dbReference>
<feature type="region of interest" description="Disordered" evidence="1">
    <location>
        <begin position="121"/>
        <end position="141"/>
    </location>
</feature>
<keyword evidence="2" id="KW-0812">Transmembrane</keyword>
<dbReference type="PANTHER" id="PTHR12042">
    <property type="entry name" value="LACTOSYLCERAMIDE 4-ALPHA-GALACTOSYLTRANSFERASE ALPHA- 1,4-GALACTOSYLTRANSFERASE"/>
    <property type="match status" value="1"/>
</dbReference>
<gene>
    <name evidence="3" type="ORF">BRAN1462_LOCUS27229</name>
</gene>
<sequence length="412" mass="45290">MLAPPAVVARLGAPVRQLCLLCTLVAFVLIVLLLEEESFGFSGDEPVAYHKYSALVWLITRGSGIHSDDARPMFRADAATPIHLIFASKECVQSLAPEYHCMVESMLRQFGYDGEASVDGGLRLKPAPGGPPLRSSSPPPSPRQLILWNFVPDDVTCEGSRSFPVGPFKNVTIKTLRIDIDGESPFGKWYHSGANGKDMWSVGGGVMWVLNDFARLYVLSVYGGMYLDMDFLVLDKKLMHVQNGVTISSSDPTGAHRLNNAVMRVPRNSTFLQYAFEDWATHFHAFRASGFSWYGFSGPALTTRTWVKYQAAITARRNFPDDAFTLLNPNLTQPFQTSNGDCASLVDLVSKGKAVAIHLENRITRPLRSRKFSELPPCIYNYLAGACPTTSRDWPPLAAAGPASVVPPHGHK</sequence>
<dbReference type="GO" id="GO:0016020">
    <property type="term" value="C:membrane"/>
    <property type="evidence" value="ECO:0007669"/>
    <property type="project" value="GOC"/>
</dbReference>
<evidence type="ECO:0000313" key="3">
    <source>
        <dbReference type="EMBL" id="CAD9568349.1"/>
    </source>
</evidence>
<accession>A0A6U6MYF7</accession>
<proteinExistence type="predicted"/>
<dbReference type="GO" id="GO:0016758">
    <property type="term" value="F:hexosyltransferase activity"/>
    <property type="evidence" value="ECO:0007669"/>
    <property type="project" value="TreeGrafter"/>
</dbReference>
<keyword evidence="2" id="KW-1133">Transmembrane helix</keyword>
<protein>
    <recommendedName>
        <fullName evidence="4">Alpha 1,4-glycosyltransferase domain-containing protein</fullName>
    </recommendedName>
</protein>
<keyword evidence="2" id="KW-0472">Membrane</keyword>
<dbReference type="PANTHER" id="PTHR12042:SF21">
    <property type="entry name" value="ALPHA1,4-GALACTOSYLTRANSFERASE 1-RELATED"/>
    <property type="match status" value="1"/>
</dbReference>
<evidence type="ECO:0000256" key="2">
    <source>
        <dbReference type="SAM" id="Phobius"/>
    </source>
</evidence>
<dbReference type="AlphaFoldDB" id="A0A6U6MYF7"/>
<dbReference type="InterPro" id="IPR007577">
    <property type="entry name" value="GlycoTrfase_DXD_sugar-bd_CS"/>
</dbReference>
<dbReference type="GO" id="GO:0006688">
    <property type="term" value="P:glycosphingolipid biosynthetic process"/>
    <property type="evidence" value="ECO:0007669"/>
    <property type="project" value="TreeGrafter"/>
</dbReference>
<dbReference type="InterPro" id="IPR051981">
    <property type="entry name" value="Glycosyltransf_32"/>
</dbReference>
<dbReference type="SUPFAM" id="SSF53448">
    <property type="entry name" value="Nucleotide-diphospho-sugar transferases"/>
    <property type="match status" value="1"/>
</dbReference>